<dbReference type="Pfam" id="PF04151">
    <property type="entry name" value="PPC"/>
    <property type="match status" value="1"/>
</dbReference>
<evidence type="ECO:0000256" key="10">
    <source>
        <dbReference type="ARBA" id="ARBA00022833"/>
    </source>
</evidence>
<dbReference type="PANTHER" id="PTHR13062:SF9">
    <property type="entry name" value="MICROBIAL COLLAGENASE"/>
    <property type="match status" value="1"/>
</dbReference>
<dbReference type="Proteomes" id="UP000034228">
    <property type="component" value="Unassembled WGS sequence"/>
</dbReference>
<evidence type="ECO:0000256" key="1">
    <source>
        <dbReference type="ARBA" id="ARBA00000424"/>
    </source>
</evidence>
<evidence type="ECO:0000256" key="13">
    <source>
        <dbReference type="PIRSR" id="PIRSR602169-1"/>
    </source>
</evidence>
<dbReference type="GO" id="GO:0004222">
    <property type="term" value="F:metalloendopeptidase activity"/>
    <property type="evidence" value="ECO:0007669"/>
    <property type="project" value="UniProtKB-EC"/>
</dbReference>
<dbReference type="EMBL" id="LAHO01000008">
    <property type="protein sequence ID" value="KKO45629.1"/>
    <property type="molecule type" value="Genomic_DNA"/>
</dbReference>
<dbReference type="PRINTS" id="PR00931">
    <property type="entry name" value="MICOLLPTASE"/>
</dbReference>
<dbReference type="GO" id="GO:0008270">
    <property type="term" value="F:zinc ion binding"/>
    <property type="evidence" value="ECO:0007669"/>
    <property type="project" value="InterPro"/>
</dbReference>
<dbReference type="STRING" id="336831.WG68_09610"/>
<keyword evidence="7" id="KW-0479">Metal-binding</keyword>
<evidence type="ECO:0000256" key="11">
    <source>
        <dbReference type="ARBA" id="ARBA00023049"/>
    </source>
</evidence>
<evidence type="ECO:0000256" key="5">
    <source>
        <dbReference type="ARBA" id="ARBA00022525"/>
    </source>
</evidence>
<feature type="chain" id="PRO_5005644431" description="microbial collagenase" evidence="14">
    <location>
        <begin position="20"/>
        <end position="930"/>
    </location>
</feature>
<evidence type="ECO:0000256" key="8">
    <source>
        <dbReference type="ARBA" id="ARBA00022729"/>
    </source>
</evidence>
<dbReference type="OrthoDB" id="9800417at2"/>
<organism evidence="17 18">
    <name type="scientific">Arsukibacterium ikkense</name>
    <dbReference type="NCBI Taxonomy" id="336831"/>
    <lineage>
        <taxon>Bacteria</taxon>
        <taxon>Pseudomonadati</taxon>
        <taxon>Pseudomonadota</taxon>
        <taxon>Gammaproteobacteria</taxon>
        <taxon>Chromatiales</taxon>
        <taxon>Chromatiaceae</taxon>
        <taxon>Arsukibacterium</taxon>
    </lineage>
</organism>
<dbReference type="Gene3D" id="1.10.390.20">
    <property type="match status" value="1"/>
</dbReference>
<proteinExistence type="predicted"/>
<dbReference type="AlphaFoldDB" id="A0A0M2V5G2"/>
<gene>
    <name evidence="17" type="ORF">WG68_09610</name>
</gene>
<feature type="signal peptide" evidence="14">
    <location>
        <begin position="1"/>
        <end position="19"/>
    </location>
</feature>
<dbReference type="RefSeq" id="WP_046557475.1">
    <property type="nucleotide sequence ID" value="NZ_LAHO01000008.1"/>
</dbReference>
<keyword evidence="6" id="KW-0645">Protease</keyword>
<dbReference type="Pfam" id="PF01752">
    <property type="entry name" value="Peptidase_M9"/>
    <property type="match status" value="1"/>
</dbReference>
<dbReference type="GO" id="GO:0005576">
    <property type="term" value="C:extracellular region"/>
    <property type="evidence" value="ECO:0007669"/>
    <property type="project" value="UniProtKB-SubCell"/>
</dbReference>
<evidence type="ECO:0000259" key="15">
    <source>
        <dbReference type="Pfam" id="PF04151"/>
    </source>
</evidence>
<comment type="caution">
    <text evidence="17">The sequence shown here is derived from an EMBL/GenBank/DDBJ whole genome shotgun (WGS) entry which is preliminary data.</text>
</comment>
<evidence type="ECO:0000256" key="4">
    <source>
        <dbReference type="ARBA" id="ARBA00012653"/>
    </source>
</evidence>
<dbReference type="Gene3D" id="3.40.30.160">
    <property type="entry name" value="Collagenase ColT, N-terminal domain"/>
    <property type="match status" value="1"/>
</dbReference>
<evidence type="ECO:0000313" key="17">
    <source>
        <dbReference type="EMBL" id="KKO45629.1"/>
    </source>
</evidence>
<dbReference type="InterPro" id="IPR013661">
    <property type="entry name" value="Peptidase_M9_N_dom"/>
</dbReference>
<dbReference type="InterPro" id="IPR007280">
    <property type="entry name" value="Peptidase_C_arc/bac"/>
</dbReference>
<evidence type="ECO:0000256" key="2">
    <source>
        <dbReference type="ARBA" id="ARBA00001947"/>
    </source>
</evidence>
<evidence type="ECO:0000256" key="7">
    <source>
        <dbReference type="ARBA" id="ARBA00022723"/>
    </source>
</evidence>
<name>A0A0M2V5G2_9GAMM</name>
<keyword evidence="11" id="KW-0482">Metalloprotease</keyword>
<sequence length="930" mass="103894">MKTKILLLSLLFSSSALLADEQITPSHPGLLMQDLEHGHEHSAHPIPRPPRLVSPHEFEKVQAKLHAQKTRTVLPAHLIPDADKAYATAHQANIIDAGSESLRQHTLSQSSCSSPDTLLPLYGQALIEAVENANLAACLYKLYNTNLAGSGHFSAEKILTIAQAIVSRLAAFDGSNASGAVELEKLVSYLRAMHWVEGNSGSQFSAQYQALLLQAFDNYFGGEHFLRFDGDISRNFMLRYEMLVLVSSSGTDRLRYMKRFSQALTGYARSVSRTNNWGVGYEENGVTQLLTHYFNASTANSDTLPALLLSEPQIISNLRDFVLNEGIWLVGHTREYQWSDAVTELARLLKFGGSIADSVRPAVQHILANYQFGGVGSNGWVNAQGMVKFYDSQNCHLYGNACDFDLEGTVLAGQHTCGDTLKVRYQQPIVTANLQQICLDLSAQEQGFHQLFGSAGKPVANDNNTDLEVVIFSSSADYQNYAGTFFGIDTNNGGMYLEGTPSDPDNQARFIAYQASWLQPEFVVWNLEHEYVHYLDGRYNQWGSFSDQPADLVWWGEGLAEYLSKGDINPTALAVAPNKTYQLSELFQTTYANSNTARTYHWGYLATRFMFERYRPLVDQELLPTLRAVKYFISDLPCSFEWGWQSKAVAIQNNWSWLYDDSEWSEGNWVWTCGQPVDHSAPELPDYVPYADIMAGWNSRFDAEFHDWLDCIVSGEDCRNNTDPVTALQNGQAVAVNGTRDSEQHFSISLPANAYDLKIISGGGSGDLDLYVRQGLAPTLTEWDFRPYVIGNRERVEILQPQHSQWHVMLHGYRAFADASLTASWQEGTLSQLQQWQGLTGSTKQYHWVYVPAQAKALYFTLSNGSGDAQLYVKRQGWPAPNNYDAASSITRGTSQKIYMPNIVPGSYYHIMVNTLEGFSGVDLKVLMVE</sequence>
<keyword evidence="8 14" id="KW-0732">Signal</keyword>
<dbReference type="EC" id="3.4.24.3" evidence="4"/>
<feature type="active site" evidence="13">
    <location>
        <position position="530"/>
    </location>
</feature>
<keyword evidence="18" id="KW-1185">Reference proteome</keyword>
<dbReference type="InterPro" id="IPR002169">
    <property type="entry name" value="Peptidase_M9A/M9B"/>
</dbReference>
<dbReference type="Gene3D" id="2.60.120.380">
    <property type="match status" value="2"/>
</dbReference>
<evidence type="ECO:0000256" key="12">
    <source>
        <dbReference type="ARBA" id="ARBA00023145"/>
    </source>
</evidence>
<evidence type="ECO:0000256" key="9">
    <source>
        <dbReference type="ARBA" id="ARBA00022801"/>
    </source>
</evidence>
<keyword evidence="9" id="KW-0378">Hydrolase</keyword>
<reference evidence="17 18" key="1">
    <citation type="submission" date="2015-03" db="EMBL/GenBank/DDBJ databases">
        <title>Draft genome sequences of two protease-producing strains of Arsukibacterium isolated from two cold and alkaline environments.</title>
        <authorList>
            <person name="Lylloff J.E."/>
            <person name="Skov L.B."/>
            <person name="Jepsen M."/>
            <person name="Hallin P.F."/>
            <person name="Sorensen S.J."/>
            <person name="Stougaard P."/>
            <person name="Glaring M.A."/>
        </authorList>
    </citation>
    <scope>NUCLEOTIDE SEQUENCE [LARGE SCALE GENOMIC DNA]</scope>
    <source>
        <strain evidence="17 18">GCM72</strain>
    </source>
</reference>
<dbReference type="PANTHER" id="PTHR13062">
    <property type="entry name" value="COLLAGENASE"/>
    <property type="match status" value="1"/>
</dbReference>
<evidence type="ECO:0000256" key="6">
    <source>
        <dbReference type="ARBA" id="ARBA00022670"/>
    </source>
</evidence>
<protein>
    <recommendedName>
        <fullName evidence="4">microbial collagenase</fullName>
        <ecNumber evidence="4">3.4.24.3</ecNumber>
    </recommendedName>
</protein>
<evidence type="ECO:0000256" key="3">
    <source>
        <dbReference type="ARBA" id="ARBA00004613"/>
    </source>
</evidence>
<evidence type="ECO:0000256" key="14">
    <source>
        <dbReference type="SAM" id="SignalP"/>
    </source>
</evidence>
<dbReference type="GO" id="GO:0006508">
    <property type="term" value="P:proteolysis"/>
    <property type="evidence" value="ECO:0007669"/>
    <property type="project" value="UniProtKB-KW"/>
</dbReference>
<comment type="subcellular location">
    <subcellularLocation>
        <location evidence="3">Secreted</location>
    </subcellularLocation>
</comment>
<feature type="domain" description="Peptidase M9 collagenase N-terminal" evidence="16">
    <location>
        <begin position="116"/>
        <end position="277"/>
    </location>
</feature>
<feature type="domain" description="Peptidase C-terminal archaeal/bacterial" evidence="15">
    <location>
        <begin position="745"/>
        <end position="811"/>
    </location>
</feature>
<keyword evidence="10" id="KW-0862">Zinc</keyword>
<keyword evidence="12" id="KW-0865">Zymogen</keyword>
<dbReference type="PATRIC" id="fig|336831.14.peg.225"/>
<evidence type="ECO:0000259" key="16">
    <source>
        <dbReference type="Pfam" id="PF08453"/>
    </source>
</evidence>
<keyword evidence="5" id="KW-0964">Secreted</keyword>
<comment type="catalytic activity">
    <reaction evidence="1">
        <text>Digestion of native collagen in the triple helical region at Xaa-|-Gly bonds. With synthetic peptides, a preference is shown for Gly at P3 and P1', Pro and Ala at P2 and P2', and hydroxyproline, Ala or Arg at P3'.</text>
        <dbReference type="EC" id="3.4.24.3"/>
    </reaction>
</comment>
<accession>A0A0M2V5G2</accession>
<evidence type="ECO:0000313" key="18">
    <source>
        <dbReference type="Proteomes" id="UP000034228"/>
    </source>
</evidence>
<comment type="cofactor">
    <cofactor evidence="2">
        <name>Zn(2+)</name>
        <dbReference type="ChEBI" id="CHEBI:29105"/>
    </cofactor>
</comment>
<dbReference type="Pfam" id="PF08453">
    <property type="entry name" value="Peptidase_M9_N"/>
    <property type="match status" value="1"/>
</dbReference>